<dbReference type="PANTHER" id="PTHR11941:SF171">
    <property type="entry name" value="SD19268P"/>
    <property type="match status" value="1"/>
</dbReference>
<dbReference type="InterPro" id="IPR029045">
    <property type="entry name" value="ClpP/crotonase-like_dom_sf"/>
</dbReference>
<evidence type="ECO:0000313" key="5">
    <source>
        <dbReference type="Proteomes" id="UP000288805"/>
    </source>
</evidence>
<comment type="caution">
    <text evidence="4">The sequence shown here is derived from an EMBL/GenBank/DDBJ whole genome shotgun (WGS) entry which is preliminary data.</text>
</comment>
<dbReference type="EMBL" id="QGNW01001192">
    <property type="protein sequence ID" value="RVW50787.1"/>
    <property type="molecule type" value="Genomic_DNA"/>
</dbReference>
<dbReference type="CDD" id="cd06558">
    <property type="entry name" value="crotonase-like"/>
    <property type="match status" value="1"/>
</dbReference>
<accession>A0A438ESZ4</accession>
<proteinExistence type="inferred from homology"/>
<name>A0A438ESZ4_VITVI</name>
<evidence type="ECO:0000256" key="1">
    <source>
        <dbReference type="ARBA" id="ARBA00005254"/>
    </source>
</evidence>
<reference evidence="4 5" key="1">
    <citation type="journal article" date="2018" name="PLoS Genet.">
        <title>Population sequencing reveals clonal diversity and ancestral inbreeding in the grapevine cultivar Chardonnay.</title>
        <authorList>
            <person name="Roach M.J."/>
            <person name="Johnson D.L."/>
            <person name="Bohlmann J."/>
            <person name="van Vuuren H.J."/>
            <person name="Jones S.J."/>
            <person name="Pretorius I.S."/>
            <person name="Schmidt S.A."/>
            <person name="Borneman A.R."/>
        </authorList>
    </citation>
    <scope>NUCLEOTIDE SEQUENCE [LARGE SCALE GENOMIC DNA]</scope>
    <source>
        <strain evidence="5">cv. Chardonnay</strain>
        <tissue evidence="4">Leaf</tissue>
    </source>
</reference>
<dbReference type="Proteomes" id="UP000288805">
    <property type="component" value="Unassembled WGS sequence"/>
</dbReference>
<gene>
    <name evidence="4" type="primary">VvCHDh000360_3</name>
    <name evidence="4" type="ORF">CK203_076812</name>
</gene>
<comment type="similarity">
    <text evidence="1 3">Belongs to the enoyl-CoA hydratase/isomerase family.</text>
</comment>
<dbReference type="Gene3D" id="1.10.12.10">
    <property type="entry name" value="Lyase 2-enoyl-coa Hydratase, Chain A, domain 2"/>
    <property type="match status" value="1"/>
</dbReference>
<dbReference type="InterPro" id="IPR001753">
    <property type="entry name" value="Enoyl-CoA_hydra/iso"/>
</dbReference>
<dbReference type="SUPFAM" id="SSF52096">
    <property type="entry name" value="ClpP/crotonase"/>
    <property type="match status" value="1"/>
</dbReference>
<organism evidence="4 5">
    <name type="scientific">Vitis vinifera</name>
    <name type="common">Grape</name>
    <dbReference type="NCBI Taxonomy" id="29760"/>
    <lineage>
        <taxon>Eukaryota</taxon>
        <taxon>Viridiplantae</taxon>
        <taxon>Streptophyta</taxon>
        <taxon>Embryophyta</taxon>
        <taxon>Tracheophyta</taxon>
        <taxon>Spermatophyta</taxon>
        <taxon>Magnoliopsida</taxon>
        <taxon>eudicotyledons</taxon>
        <taxon>Gunneridae</taxon>
        <taxon>Pentapetalae</taxon>
        <taxon>rosids</taxon>
        <taxon>Vitales</taxon>
        <taxon>Vitaceae</taxon>
        <taxon>Viteae</taxon>
        <taxon>Vitis</taxon>
    </lineage>
</organism>
<dbReference type="AlphaFoldDB" id="A0A438ESZ4"/>
<protein>
    <submittedName>
        <fullName evidence="4">Putative enoyl-CoA hydratase 2, mitochondrial</fullName>
    </submittedName>
</protein>
<dbReference type="FunFam" id="1.10.12.10:FF:000001">
    <property type="entry name" value="Probable enoyl-CoA hydratase, mitochondrial"/>
    <property type="match status" value="1"/>
</dbReference>
<dbReference type="InterPro" id="IPR014748">
    <property type="entry name" value="Enoyl-CoA_hydra_C"/>
</dbReference>
<dbReference type="Gene3D" id="3.90.226.10">
    <property type="entry name" value="2-enoyl-CoA Hydratase, Chain A, domain 1"/>
    <property type="match status" value="1"/>
</dbReference>
<dbReference type="PANTHER" id="PTHR11941">
    <property type="entry name" value="ENOYL-COA HYDRATASE-RELATED"/>
    <property type="match status" value="1"/>
</dbReference>
<keyword evidence="2" id="KW-0456">Lyase</keyword>
<dbReference type="InterPro" id="IPR018376">
    <property type="entry name" value="Enoyl-CoA_hyd/isom_CS"/>
</dbReference>
<dbReference type="PROSITE" id="PS00166">
    <property type="entry name" value="ENOYL_COA_HYDRATASE"/>
    <property type="match status" value="1"/>
</dbReference>
<dbReference type="Pfam" id="PF00378">
    <property type="entry name" value="ECH_1"/>
    <property type="match status" value="2"/>
</dbReference>
<sequence length="277" mass="30851">MGVFAISLYHHCRRNFSFNYHYQSCRTLILQSAFESVRVQRLSHDDSGIVEVHLDRPEAKNAIGKEMLRGLQNIFEAINRDASANVVMLSSSVPRVFCAGADLKERKTMNPSETRFFVNSLRSTFSLLEALHVPTIAVIEGAALGGGLEMALSCDLRIVGWWNSKTFKIGWKINCKGTHITGRKVGGRDAMSVGLVNYCVPAGEAHLKALEIAQHINQKGPLALRMAKRAINEGLELDMESALALEEECYEQLLNTKDRLEGLAAFAEKRKPRYNGE</sequence>
<dbReference type="GO" id="GO:0016836">
    <property type="term" value="F:hydro-lyase activity"/>
    <property type="evidence" value="ECO:0007669"/>
    <property type="project" value="UniProtKB-ARBA"/>
</dbReference>
<evidence type="ECO:0000256" key="2">
    <source>
        <dbReference type="ARBA" id="ARBA00023239"/>
    </source>
</evidence>
<evidence type="ECO:0000313" key="4">
    <source>
        <dbReference type="EMBL" id="RVW50787.1"/>
    </source>
</evidence>
<evidence type="ECO:0000256" key="3">
    <source>
        <dbReference type="RuleBase" id="RU003707"/>
    </source>
</evidence>